<evidence type="ECO:0000313" key="1">
    <source>
        <dbReference type="EMBL" id="TDQ30378.1"/>
    </source>
</evidence>
<comment type="caution">
    <text evidence="1">The sequence shown here is derived from an EMBL/GenBank/DDBJ whole genome shotgun (WGS) entry which is preliminary data.</text>
</comment>
<organism evidence="1 2">
    <name type="scientific">Tenacibaculum caenipelagi</name>
    <dbReference type="NCBI Taxonomy" id="1325435"/>
    <lineage>
        <taxon>Bacteria</taxon>
        <taxon>Pseudomonadati</taxon>
        <taxon>Bacteroidota</taxon>
        <taxon>Flavobacteriia</taxon>
        <taxon>Flavobacteriales</taxon>
        <taxon>Flavobacteriaceae</taxon>
        <taxon>Tenacibaculum</taxon>
    </lineage>
</organism>
<reference evidence="1 2" key="1">
    <citation type="submission" date="2019-03" db="EMBL/GenBank/DDBJ databases">
        <title>Genomic Encyclopedia of Type Strains, Phase III (KMG-III): the genomes of soil and plant-associated and newly described type strains.</title>
        <authorList>
            <person name="Whitman W."/>
        </authorList>
    </citation>
    <scope>NUCLEOTIDE SEQUENCE [LARGE SCALE GENOMIC DNA]</scope>
    <source>
        <strain evidence="1 2">CECT 8283</strain>
    </source>
</reference>
<protein>
    <recommendedName>
        <fullName evidence="3">Acetyltransferase (GNAT) family protein</fullName>
    </recommendedName>
</protein>
<name>A0A4R6TLE8_9FLAO</name>
<keyword evidence="2" id="KW-1185">Reference proteome</keyword>
<dbReference type="Proteomes" id="UP000295390">
    <property type="component" value="Unassembled WGS sequence"/>
</dbReference>
<dbReference type="Gene3D" id="3.40.630.30">
    <property type="match status" value="1"/>
</dbReference>
<dbReference type="RefSeq" id="WP_133534886.1">
    <property type="nucleotide sequence ID" value="NZ_SNYH01000001.1"/>
</dbReference>
<proteinExistence type="predicted"/>
<dbReference type="EMBL" id="SNYH01000001">
    <property type="protein sequence ID" value="TDQ30378.1"/>
    <property type="molecule type" value="Genomic_DNA"/>
</dbReference>
<evidence type="ECO:0000313" key="2">
    <source>
        <dbReference type="Proteomes" id="UP000295390"/>
    </source>
</evidence>
<dbReference type="SUPFAM" id="SSF55729">
    <property type="entry name" value="Acyl-CoA N-acyltransferases (Nat)"/>
    <property type="match status" value="1"/>
</dbReference>
<gene>
    <name evidence="1" type="ORF">DFQ07_0722</name>
</gene>
<dbReference type="AlphaFoldDB" id="A0A4R6TLE8"/>
<dbReference type="InterPro" id="IPR016181">
    <property type="entry name" value="Acyl_CoA_acyltransferase"/>
</dbReference>
<sequence>MPSDYENDPIKAGKIKLHLYNYFFIDYGFGLYQAFDRLNETMRIGSVLLDYDTEELKEDIKEEIGDSFNNSILVIHEFMLYPKFRSKGYGKEILENIEIFFSGKCGYIALQSFPKQHDGPSIKGEEFKDFQFEKLNKNFKESQKRLDLFYENCGFNKIKSKTHSFYIKNVNPLY</sequence>
<accession>A0A4R6TLE8</accession>
<evidence type="ECO:0008006" key="3">
    <source>
        <dbReference type="Google" id="ProtNLM"/>
    </source>
</evidence>
<dbReference type="OrthoDB" id="1449430at2"/>